<evidence type="ECO:0000313" key="3">
    <source>
        <dbReference type="Proteomes" id="UP000317043"/>
    </source>
</evidence>
<proteinExistence type="predicted"/>
<keyword evidence="3" id="KW-1185">Reference proteome</keyword>
<reference evidence="2 3" key="1">
    <citation type="submission" date="2019-06" db="EMBL/GenBank/DDBJ databases">
        <title>Sequencing the genomes of 1000 actinobacteria strains.</title>
        <authorList>
            <person name="Klenk H.-P."/>
        </authorList>
    </citation>
    <scope>NUCLEOTIDE SEQUENCE [LARGE SCALE GENOMIC DNA]</scope>
    <source>
        <strain evidence="2 3">DSM 45928</strain>
    </source>
</reference>
<accession>A0A543ASI3</accession>
<dbReference type="Proteomes" id="UP000317043">
    <property type="component" value="Unassembled WGS sequence"/>
</dbReference>
<protein>
    <submittedName>
        <fullName evidence="2">SUKH-4 immunity protein of toxin-antitoxin system</fullName>
    </submittedName>
</protein>
<feature type="compositionally biased region" description="Acidic residues" evidence="1">
    <location>
        <begin position="131"/>
        <end position="159"/>
    </location>
</feature>
<dbReference type="InParanoid" id="A0A543ASI3"/>
<dbReference type="AlphaFoldDB" id="A0A543ASI3"/>
<sequence>MGAAAGEIGRWLAEDPYTPRRRWIEVARFSAMRDEEIFEQLSQHSAVPYPGTWLAAPFEDRHVGDRVFAVVATDPGLSTIGVDRASGEPWLLPENDEPSLINSSLEALVACSQVYARAAEEAARREAAGFSDDDDDAGVDDDAAEDPEEDGEDDFDAGDEFTDTLIARFATIDEPAVSDENAFWPVAAEELGYTLPC</sequence>
<gene>
    <name evidence="2" type="ORF">FB566_1048</name>
</gene>
<dbReference type="EMBL" id="VFOW01000001">
    <property type="protein sequence ID" value="TQL75541.1"/>
    <property type="molecule type" value="Genomic_DNA"/>
</dbReference>
<evidence type="ECO:0000313" key="2">
    <source>
        <dbReference type="EMBL" id="TQL75541.1"/>
    </source>
</evidence>
<feature type="region of interest" description="Disordered" evidence="1">
    <location>
        <begin position="125"/>
        <end position="159"/>
    </location>
</feature>
<dbReference type="Pfam" id="PF14435">
    <property type="entry name" value="SUKH-4"/>
    <property type="match status" value="1"/>
</dbReference>
<evidence type="ECO:0000256" key="1">
    <source>
        <dbReference type="SAM" id="MobiDB-lite"/>
    </source>
</evidence>
<organism evidence="2 3">
    <name type="scientific">Stackebrandtia endophytica</name>
    <dbReference type="NCBI Taxonomy" id="1496996"/>
    <lineage>
        <taxon>Bacteria</taxon>
        <taxon>Bacillati</taxon>
        <taxon>Actinomycetota</taxon>
        <taxon>Actinomycetes</taxon>
        <taxon>Glycomycetales</taxon>
        <taxon>Glycomycetaceae</taxon>
        <taxon>Stackebrandtia</taxon>
    </lineage>
</organism>
<name>A0A543ASI3_9ACTN</name>
<dbReference type="InterPro" id="IPR025851">
    <property type="entry name" value="SUKH-4"/>
</dbReference>
<comment type="caution">
    <text evidence="2">The sequence shown here is derived from an EMBL/GenBank/DDBJ whole genome shotgun (WGS) entry which is preliminary data.</text>
</comment>